<dbReference type="PANTHER" id="PTHR43798:SF33">
    <property type="entry name" value="HYDROLASE, PUTATIVE (AFU_ORTHOLOGUE AFUA_2G14860)-RELATED"/>
    <property type="match status" value="1"/>
</dbReference>
<keyword evidence="3" id="KW-0378">Hydrolase</keyword>
<protein>
    <submittedName>
        <fullName evidence="3">Alpha/beta hydrolase</fullName>
    </submittedName>
</protein>
<keyword evidence="1" id="KW-0812">Transmembrane</keyword>
<dbReference type="EMBL" id="JACOGA010000016">
    <property type="protein sequence ID" value="MBC3875133.1"/>
    <property type="molecule type" value="Genomic_DNA"/>
</dbReference>
<dbReference type="InterPro" id="IPR050266">
    <property type="entry name" value="AB_hydrolase_sf"/>
</dbReference>
<dbReference type="Gene3D" id="3.40.50.1820">
    <property type="entry name" value="alpha/beta hydrolase"/>
    <property type="match status" value="1"/>
</dbReference>
<evidence type="ECO:0000256" key="1">
    <source>
        <dbReference type="SAM" id="Phobius"/>
    </source>
</evidence>
<keyword evidence="1" id="KW-1133">Transmembrane helix</keyword>
<accession>A0ABR6YF39</accession>
<keyword evidence="1" id="KW-0472">Membrane</keyword>
<keyword evidence="4" id="KW-1185">Reference proteome</keyword>
<reference evidence="3 4" key="1">
    <citation type="submission" date="2020-08" db="EMBL/GenBank/DDBJ databases">
        <title>Novel species isolated from subtropical streams in China.</title>
        <authorList>
            <person name="Lu H."/>
        </authorList>
    </citation>
    <scope>NUCLEOTIDE SEQUENCE [LARGE SCALE GENOMIC DNA]</scope>
    <source>
        <strain evidence="3 4">LX15W</strain>
    </source>
</reference>
<sequence>MKKIFVNIGFGILGLILVLLIVGTIYENLGRRSAAQNFPPPGKLVDIGGRHIQLDCRGSGSPTVVFQSGQDMAGSLSWSAVHDEIAKATRACAYSRAGIMWSAPHDAPALAKSIAEDLHAALKNANEKGPLVLVGHSLGGPYNMVYTKYFGAEVAGLVFVDTSHPDQLSRGRALEALESNSAPLERKSESNWSAFLEKSGAALNWTGIVRFLAAMEEKEGNRTESNDQAEKAYASTSFSSFLKEEDALEQTLNEAGTFRHLGDRPIAVLTAVQPVPKQELSKFDKALKENGSWMQKDQAKWSSQSQHQLVQDTGHYIQLDRPAVVIDAVRSVISKVRAK</sequence>
<dbReference type="SUPFAM" id="SSF53474">
    <property type="entry name" value="alpha/beta-Hydrolases"/>
    <property type="match status" value="1"/>
</dbReference>
<evidence type="ECO:0000313" key="4">
    <source>
        <dbReference type="Proteomes" id="UP000624279"/>
    </source>
</evidence>
<name>A0ABR6YF39_9BURK</name>
<dbReference type="GO" id="GO:0016787">
    <property type="term" value="F:hydrolase activity"/>
    <property type="evidence" value="ECO:0007669"/>
    <property type="project" value="UniProtKB-KW"/>
</dbReference>
<evidence type="ECO:0000259" key="2">
    <source>
        <dbReference type="Pfam" id="PF12697"/>
    </source>
</evidence>
<dbReference type="RefSeq" id="WP_186943110.1">
    <property type="nucleotide sequence ID" value="NZ_JACOGA010000016.1"/>
</dbReference>
<comment type="caution">
    <text evidence="3">The sequence shown here is derived from an EMBL/GenBank/DDBJ whole genome shotgun (WGS) entry which is preliminary data.</text>
</comment>
<gene>
    <name evidence="3" type="ORF">H8K55_16210</name>
</gene>
<organism evidence="3 4">
    <name type="scientific">Undibacterium flavidum</name>
    <dbReference type="NCBI Taxonomy" id="2762297"/>
    <lineage>
        <taxon>Bacteria</taxon>
        <taxon>Pseudomonadati</taxon>
        <taxon>Pseudomonadota</taxon>
        <taxon>Betaproteobacteria</taxon>
        <taxon>Burkholderiales</taxon>
        <taxon>Oxalobacteraceae</taxon>
        <taxon>Undibacterium</taxon>
    </lineage>
</organism>
<dbReference type="InterPro" id="IPR029058">
    <property type="entry name" value="AB_hydrolase_fold"/>
</dbReference>
<dbReference type="PANTHER" id="PTHR43798">
    <property type="entry name" value="MONOACYLGLYCEROL LIPASE"/>
    <property type="match status" value="1"/>
</dbReference>
<dbReference type="Proteomes" id="UP000624279">
    <property type="component" value="Unassembled WGS sequence"/>
</dbReference>
<feature type="transmembrane region" description="Helical" evidence="1">
    <location>
        <begin position="6"/>
        <end position="26"/>
    </location>
</feature>
<evidence type="ECO:0000313" key="3">
    <source>
        <dbReference type="EMBL" id="MBC3875133.1"/>
    </source>
</evidence>
<proteinExistence type="predicted"/>
<dbReference type="Pfam" id="PF12697">
    <property type="entry name" value="Abhydrolase_6"/>
    <property type="match status" value="1"/>
</dbReference>
<feature type="domain" description="AB hydrolase-1" evidence="2">
    <location>
        <begin position="75"/>
        <end position="328"/>
    </location>
</feature>
<dbReference type="InterPro" id="IPR000073">
    <property type="entry name" value="AB_hydrolase_1"/>
</dbReference>